<proteinExistence type="inferred from homology"/>
<dbReference type="SUPFAM" id="SSF48576">
    <property type="entry name" value="Terpenoid synthases"/>
    <property type="match status" value="1"/>
</dbReference>
<evidence type="ECO:0000313" key="5">
    <source>
        <dbReference type="Proteomes" id="UP001281614"/>
    </source>
</evidence>
<dbReference type="FunFam" id="3.40.50.720:FF:000191">
    <property type="entry name" value="Methylglyoxal reductase (NADPH-dependent)"/>
    <property type="match status" value="1"/>
</dbReference>
<comment type="similarity">
    <text evidence="2">Belongs to the NAD(P)-dependent epimerase/dehydratase family. Dihydroflavonol-4-reductase subfamily.</text>
</comment>
<dbReference type="InterPro" id="IPR036291">
    <property type="entry name" value="NAD(P)-bd_dom_sf"/>
</dbReference>
<dbReference type="Gene3D" id="3.40.50.720">
    <property type="entry name" value="NAD(P)-binding Rossmann-like Domain"/>
    <property type="match status" value="1"/>
</dbReference>
<gene>
    <name evidence="4" type="ORF">CKAH01_18201</name>
</gene>
<dbReference type="Proteomes" id="UP001281614">
    <property type="component" value="Unassembled WGS sequence"/>
</dbReference>
<comment type="caution">
    <text evidence="4">The sequence shown here is derived from an EMBL/GenBank/DDBJ whole genome shotgun (WGS) entry which is preliminary data.</text>
</comment>
<feature type="domain" description="NAD-dependent epimerase/dehydratase" evidence="3">
    <location>
        <begin position="264"/>
        <end position="520"/>
    </location>
</feature>
<keyword evidence="5" id="KW-1185">Reference proteome</keyword>
<accession>A0AAD9Y7M3</accession>
<evidence type="ECO:0000256" key="2">
    <source>
        <dbReference type="ARBA" id="ARBA00023445"/>
    </source>
</evidence>
<dbReference type="Gene3D" id="1.10.600.10">
    <property type="entry name" value="Farnesyl Diphosphate Synthase"/>
    <property type="match status" value="1"/>
</dbReference>
<dbReference type="PANTHER" id="PTHR10366">
    <property type="entry name" value="NAD DEPENDENT EPIMERASE/DEHYDRATASE"/>
    <property type="match status" value="1"/>
</dbReference>
<evidence type="ECO:0000259" key="3">
    <source>
        <dbReference type="Pfam" id="PF01370"/>
    </source>
</evidence>
<evidence type="ECO:0000256" key="1">
    <source>
        <dbReference type="ARBA" id="ARBA00023002"/>
    </source>
</evidence>
<dbReference type="Pfam" id="PF01370">
    <property type="entry name" value="Epimerase"/>
    <property type="match status" value="1"/>
</dbReference>
<protein>
    <submittedName>
        <fullName evidence="4">NAD dependent epimerase/dehydratase</fullName>
    </submittedName>
</protein>
<dbReference type="AlphaFoldDB" id="A0AAD9Y7M3"/>
<dbReference type="EMBL" id="VYYT01000294">
    <property type="protein sequence ID" value="KAK2746525.1"/>
    <property type="molecule type" value="Genomic_DNA"/>
</dbReference>
<dbReference type="PANTHER" id="PTHR10366:SF564">
    <property type="entry name" value="STEROL-4-ALPHA-CARBOXYLATE 3-DEHYDROGENASE, DECARBOXYLATING"/>
    <property type="match status" value="1"/>
</dbReference>
<reference evidence="4" key="1">
    <citation type="submission" date="2023-02" db="EMBL/GenBank/DDBJ databases">
        <title>Colletotrichum kahawae CIFC_Que2 genome sequencing and assembly.</title>
        <authorList>
            <person name="Baroncelli R."/>
        </authorList>
    </citation>
    <scope>NUCLEOTIDE SEQUENCE</scope>
    <source>
        <strain evidence="4">CIFC_Que2</strain>
    </source>
</reference>
<dbReference type="InterPro" id="IPR008949">
    <property type="entry name" value="Isoprenoid_synthase_dom_sf"/>
</dbReference>
<dbReference type="InterPro" id="IPR050425">
    <property type="entry name" value="NAD(P)_dehydrat-like"/>
</dbReference>
<dbReference type="SUPFAM" id="SSF51735">
    <property type="entry name" value="NAD(P)-binding Rossmann-fold domains"/>
    <property type="match status" value="1"/>
</dbReference>
<sequence length="599" mass="66428">MTESLTVTPAMEGLRHRLSCLIPTFLNCINYTQPAKPSKDALREVILSRGREAGVHVNADDGSRMRFEAGLAVAAEMYPLHPFDIQVHIGLFTWLGFIIDDLNAELGPNLAHFQSRFSRGDMQPCSVLECFADVLRSTTDYYDPVVANLIVLSALAFVNSNAIEIRGDYQAIVPSMEAPSWPYYFRDKEGLPEVYTYFCFYRDMCPDLSRFMPAAPEMGKFINLTNDILSFYKEEKAGEVRNYIHKSALIQTIKSSTTTKMTRVLLTGGSGFIATHILRLLLERGHSVVTTVRNQAKADAIRASNPGFGPEKLDFAIVPDVAQPDAFDQAVKSDTPFEAVIHTASPFTFNVTDIQADLLDPAINGTTGILRAIKNGAPSVKRVVVTSSFGSMMDVSKGLWPEHTYDEKDWNPITLEQALENPGFGYSASKTFAEKAAWSFVENESPGFTLSTINPPLVFGPAVQDLASLDALNTSNQFIRSYILGAAKKEIAPTRNPIFADVRDVAFAHVMAMEKEEAGNQRFFITGGYCSNRQIIDIIRKNFPEYKSALPSKCTKGGELPDKVYKVNNQRSIDVLGIKYRSFEECVVDTVRSFGSIEK</sequence>
<name>A0AAD9Y7M3_COLKA</name>
<dbReference type="GO" id="GO:0016616">
    <property type="term" value="F:oxidoreductase activity, acting on the CH-OH group of donors, NAD or NADP as acceptor"/>
    <property type="evidence" value="ECO:0007669"/>
    <property type="project" value="TreeGrafter"/>
</dbReference>
<dbReference type="InterPro" id="IPR001509">
    <property type="entry name" value="Epimerase_deHydtase"/>
</dbReference>
<evidence type="ECO:0000313" key="4">
    <source>
        <dbReference type="EMBL" id="KAK2746525.1"/>
    </source>
</evidence>
<dbReference type="CDD" id="cd05227">
    <property type="entry name" value="AR_SDR_e"/>
    <property type="match status" value="1"/>
</dbReference>
<keyword evidence="1" id="KW-0560">Oxidoreductase</keyword>
<organism evidence="4 5">
    <name type="scientific">Colletotrichum kahawae</name>
    <name type="common">Coffee berry disease fungus</name>
    <dbReference type="NCBI Taxonomy" id="34407"/>
    <lineage>
        <taxon>Eukaryota</taxon>
        <taxon>Fungi</taxon>
        <taxon>Dikarya</taxon>
        <taxon>Ascomycota</taxon>
        <taxon>Pezizomycotina</taxon>
        <taxon>Sordariomycetes</taxon>
        <taxon>Hypocreomycetidae</taxon>
        <taxon>Glomerellales</taxon>
        <taxon>Glomerellaceae</taxon>
        <taxon>Colletotrichum</taxon>
        <taxon>Colletotrichum gloeosporioides species complex</taxon>
    </lineage>
</organism>